<dbReference type="OrthoDB" id="6183448at2"/>
<dbReference type="RefSeq" id="WP_115855627.1">
    <property type="nucleotide sequence ID" value="NZ_QRDJ01000012.1"/>
</dbReference>
<dbReference type="AlphaFoldDB" id="A0A3D9DSJ0"/>
<proteinExistence type="predicted"/>
<name>A0A3D9DSJ0_9GAMM</name>
<reference evidence="2 3" key="1">
    <citation type="submission" date="2018-07" db="EMBL/GenBank/DDBJ databases">
        <title>Genomic Encyclopedia of Type Strains, Phase IV (KMG-IV): sequencing the most valuable type-strain genomes for metagenomic binning, comparative biology and taxonomic classification.</title>
        <authorList>
            <person name="Goeker M."/>
        </authorList>
    </citation>
    <scope>NUCLEOTIDE SEQUENCE [LARGE SCALE GENOMIC DNA]</scope>
    <source>
        <strain evidence="2 3">DSM 14324</strain>
    </source>
</reference>
<dbReference type="EMBL" id="QRDJ01000012">
    <property type="protein sequence ID" value="REC93374.1"/>
    <property type="molecule type" value="Genomic_DNA"/>
</dbReference>
<keyword evidence="1" id="KW-1133">Transmembrane helix</keyword>
<organism evidence="2 3">
    <name type="scientific">Kushneria indalinina DSM 14324</name>
    <dbReference type="NCBI Taxonomy" id="1122140"/>
    <lineage>
        <taxon>Bacteria</taxon>
        <taxon>Pseudomonadati</taxon>
        <taxon>Pseudomonadota</taxon>
        <taxon>Gammaproteobacteria</taxon>
        <taxon>Oceanospirillales</taxon>
        <taxon>Halomonadaceae</taxon>
        <taxon>Kushneria</taxon>
    </lineage>
</organism>
<keyword evidence="1" id="KW-0472">Membrane</keyword>
<keyword evidence="3" id="KW-1185">Reference proteome</keyword>
<gene>
    <name evidence="2" type="ORF">C8D72_3418</name>
</gene>
<feature type="transmembrane region" description="Helical" evidence="1">
    <location>
        <begin position="56"/>
        <end position="76"/>
    </location>
</feature>
<sequence>MFIKRLLNPKRWPSIVVFGMVLIGVFFLSGVIVSLVTHLMGSREVFAAAKQAALPWLFLWRWACYAGLIVAWLRVWKPRVLKHLAKDRDGGEAARGRLKRLEILTLIAMAGIELFNTIDWLGGDT</sequence>
<feature type="transmembrane region" description="Helical" evidence="1">
    <location>
        <begin position="12"/>
        <end position="36"/>
    </location>
</feature>
<evidence type="ECO:0000313" key="2">
    <source>
        <dbReference type="EMBL" id="REC93374.1"/>
    </source>
</evidence>
<evidence type="ECO:0000256" key="1">
    <source>
        <dbReference type="SAM" id="Phobius"/>
    </source>
</evidence>
<protein>
    <submittedName>
        <fullName evidence="2">Uncharacterized protein</fullName>
    </submittedName>
</protein>
<dbReference type="Proteomes" id="UP000256334">
    <property type="component" value="Unassembled WGS sequence"/>
</dbReference>
<keyword evidence="1" id="KW-0812">Transmembrane</keyword>
<comment type="caution">
    <text evidence="2">The sequence shown here is derived from an EMBL/GenBank/DDBJ whole genome shotgun (WGS) entry which is preliminary data.</text>
</comment>
<accession>A0A3D9DSJ0</accession>
<evidence type="ECO:0000313" key="3">
    <source>
        <dbReference type="Proteomes" id="UP000256334"/>
    </source>
</evidence>